<evidence type="ECO:0000256" key="1">
    <source>
        <dbReference type="SAM" id="MobiDB-lite"/>
    </source>
</evidence>
<dbReference type="OrthoDB" id="10547284at2759"/>
<feature type="compositionally biased region" description="Low complexity" evidence="1">
    <location>
        <begin position="246"/>
        <end position="265"/>
    </location>
</feature>
<dbReference type="KEGG" id="fcy:FRACYDRAFT_239534"/>
<dbReference type="Proteomes" id="UP000095751">
    <property type="component" value="Unassembled WGS sequence"/>
</dbReference>
<accession>A0A1E7FFJ0</accession>
<keyword evidence="3" id="KW-1185">Reference proteome</keyword>
<name>A0A1E7FFJ0_9STRA</name>
<dbReference type="InParanoid" id="A0A1E7FFJ0"/>
<protein>
    <submittedName>
        <fullName evidence="2">Uncharacterized protein</fullName>
    </submittedName>
</protein>
<dbReference type="EMBL" id="KV784358">
    <property type="protein sequence ID" value="OEU16938.1"/>
    <property type="molecule type" value="Genomic_DNA"/>
</dbReference>
<dbReference type="AlphaFoldDB" id="A0A1E7FFJ0"/>
<organism evidence="2 3">
    <name type="scientific">Fragilariopsis cylindrus CCMP1102</name>
    <dbReference type="NCBI Taxonomy" id="635003"/>
    <lineage>
        <taxon>Eukaryota</taxon>
        <taxon>Sar</taxon>
        <taxon>Stramenopiles</taxon>
        <taxon>Ochrophyta</taxon>
        <taxon>Bacillariophyta</taxon>
        <taxon>Bacillariophyceae</taxon>
        <taxon>Bacillariophycidae</taxon>
        <taxon>Bacillariales</taxon>
        <taxon>Bacillariaceae</taxon>
        <taxon>Fragilariopsis</taxon>
    </lineage>
</organism>
<gene>
    <name evidence="2" type="ORF">FRACYDRAFT_239534</name>
</gene>
<reference evidence="2 3" key="1">
    <citation type="submission" date="2016-09" db="EMBL/GenBank/DDBJ databases">
        <title>Extensive genetic diversity and differential bi-allelic expression allows diatom success in the polar Southern Ocean.</title>
        <authorList>
            <consortium name="DOE Joint Genome Institute"/>
            <person name="Mock T."/>
            <person name="Otillar R.P."/>
            <person name="Strauss J."/>
            <person name="Dupont C."/>
            <person name="Frickenhaus S."/>
            <person name="Maumus F."/>
            <person name="Mcmullan M."/>
            <person name="Sanges R."/>
            <person name="Schmutz J."/>
            <person name="Toseland A."/>
            <person name="Valas R."/>
            <person name="Veluchamy A."/>
            <person name="Ward B.J."/>
            <person name="Allen A."/>
            <person name="Barry K."/>
            <person name="Falciatore A."/>
            <person name="Ferrante M."/>
            <person name="Fortunato A.E."/>
            <person name="Gloeckner G."/>
            <person name="Gruber A."/>
            <person name="Hipkin R."/>
            <person name="Janech M."/>
            <person name="Kroth P."/>
            <person name="Leese F."/>
            <person name="Lindquist E."/>
            <person name="Lyon B.R."/>
            <person name="Martin J."/>
            <person name="Mayer C."/>
            <person name="Parker M."/>
            <person name="Quesneville H."/>
            <person name="Raymond J."/>
            <person name="Uhlig C."/>
            <person name="Valentin K.U."/>
            <person name="Worden A.Z."/>
            <person name="Armbrust E.V."/>
            <person name="Bowler C."/>
            <person name="Green B."/>
            <person name="Moulton V."/>
            <person name="Van Oosterhout C."/>
            <person name="Grigoriev I."/>
        </authorList>
    </citation>
    <scope>NUCLEOTIDE SEQUENCE [LARGE SCALE GENOMIC DNA]</scope>
    <source>
        <strain evidence="2 3">CCMP1102</strain>
    </source>
</reference>
<evidence type="ECO:0000313" key="3">
    <source>
        <dbReference type="Proteomes" id="UP000095751"/>
    </source>
</evidence>
<sequence>MSFPSSSSSPLTMKDCILRINNDGVSLLRSGRNKAAMFRLAKCLAIMKNNCIEGEREVSYRYIRSLIPLSTDITTGTNNSDPRYIFMSPIEAAAAVVSNSDDDDDDKDDDEIITEYFSSSSRIDDTEKQTCKLISIVLFNLSLAHHLHALDLKEQTIQVQQQQRCKYNNNDFQDNDDIIHQYQEVLSILDSALRLYQLCHSSLVFTHSGILCSDLSLAIVVTNNVGEIHKELYQQEEEQDEEKYTSQEQQQQQQQPHQENNNIHQCQDQPKKEQRQECSKTALACSQQLVQIFMFFTANGESEFLDCFGEILSNAIAMLNGPQVAAAAA</sequence>
<proteinExistence type="predicted"/>
<evidence type="ECO:0000313" key="2">
    <source>
        <dbReference type="EMBL" id="OEU16938.1"/>
    </source>
</evidence>
<feature type="region of interest" description="Disordered" evidence="1">
    <location>
        <begin position="235"/>
        <end position="271"/>
    </location>
</feature>